<comment type="caution">
    <text evidence="1">The sequence shown here is derived from an EMBL/GenBank/DDBJ whole genome shotgun (WGS) entry which is preliminary data.</text>
</comment>
<accession>A0AAD9YA77</accession>
<dbReference type="AlphaFoldDB" id="A0AAD9YA77"/>
<keyword evidence="2" id="KW-1185">Reference proteome</keyword>
<gene>
    <name evidence="1" type="ORF">CKAH01_17871</name>
</gene>
<evidence type="ECO:0000313" key="2">
    <source>
        <dbReference type="Proteomes" id="UP001281614"/>
    </source>
</evidence>
<reference evidence="1" key="1">
    <citation type="submission" date="2023-02" db="EMBL/GenBank/DDBJ databases">
        <title>Colletotrichum kahawae CIFC_Que2 genome sequencing and assembly.</title>
        <authorList>
            <person name="Baroncelli R."/>
        </authorList>
    </citation>
    <scope>NUCLEOTIDE SEQUENCE</scope>
    <source>
        <strain evidence="1">CIFC_Que2</strain>
    </source>
</reference>
<evidence type="ECO:0000313" key="1">
    <source>
        <dbReference type="EMBL" id="KAK2751516.1"/>
    </source>
</evidence>
<dbReference type="Proteomes" id="UP001281614">
    <property type="component" value="Unassembled WGS sequence"/>
</dbReference>
<dbReference type="EMBL" id="VYYT01000264">
    <property type="protein sequence ID" value="KAK2751516.1"/>
    <property type="molecule type" value="Genomic_DNA"/>
</dbReference>
<protein>
    <submittedName>
        <fullName evidence="1">Uncharacterized protein</fullName>
    </submittedName>
</protein>
<proteinExistence type="predicted"/>
<name>A0AAD9YA77_COLKA</name>
<organism evidence="1 2">
    <name type="scientific">Colletotrichum kahawae</name>
    <name type="common">Coffee berry disease fungus</name>
    <dbReference type="NCBI Taxonomy" id="34407"/>
    <lineage>
        <taxon>Eukaryota</taxon>
        <taxon>Fungi</taxon>
        <taxon>Dikarya</taxon>
        <taxon>Ascomycota</taxon>
        <taxon>Pezizomycotina</taxon>
        <taxon>Sordariomycetes</taxon>
        <taxon>Hypocreomycetidae</taxon>
        <taxon>Glomerellales</taxon>
        <taxon>Glomerellaceae</taxon>
        <taxon>Colletotrichum</taxon>
        <taxon>Colletotrichum gloeosporioides species complex</taxon>
    </lineage>
</organism>
<sequence>MRPVEGEGEGGRLRWEWCSIFGREAGDRDRAFFERALFSLNGLGKAKYLNSVRGRSEGRGRGATSCLFFPLPK</sequence>